<evidence type="ECO:0000313" key="1">
    <source>
        <dbReference type="EMBL" id="KAJ8716298.1"/>
    </source>
</evidence>
<proteinExistence type="predicted"/>
<keyword evidence="2" id="KW-1185">Reference proteome</keyword>
<comment type="caution">
    <text evidence="1">The sequence shown here is derived from an EMBL/GenBank/DDBJ whole genome shotgun (WGS) entry which is preliminary data.</text>
</comment>
<name>A0ACC2QIP3_9NEOP</name>
<dbReference type="Proteomes" id="UP001231649">
    <property type="component" value="Chromosome 4"/>
</dbReference>
<dbReference type="EMBL" id="CM056780">
    <property type="protein sequence ID" value="KAJ8716298.1"/>
    <property type="molecule type" value="Genomic_DNA"/>
</dbReference>
<reference evidence="1" key="1">
    <citation type="submission" date="2023-03" db="EMBL/GenBank/DDBJ databases">
        <title>Chromosome-level genomes of two armyworms, Mythimna separata and Mythimna loreyi, provide insights into the biosynthesis and reception of sex pheromones.</title>
        <authorList>
            <person name="Zhao H."/>
        </authorList>
    </citation>
    <scope>NUCLEOTIDE SEQUENCE</scope>
    <source>
        <strain evidence="1">BeijingLab</strain>
    </source>
</reference>
<evidence type="ECO:0000313" key="2">
    <source>
        <dbReference type="Proteomes" id="UP001231649"/>
    </source>
</evidence>
<sequence length="337" mass="38208">MSVLRSPENKCQSNPDLYSSAESGPNVTMRKRKQPDCELTQAINSLSVELKKAILDLRTDMNNQFLNVNTCINNLRDDLNTLSATSSQIQSEVKELRAEYTRMEEDISDLKMQHTEMSQDVTDLKSSVNFNSDNYIDCVKRLKELESQSSNSTVTTIKLLEGKIDTLEQQARQCNIEIANMPEKRGENLMSILESIGSAVNMSISSGDIISIHRVPHAHAQNNRPKNIIVKFTTRIMRDNLLSAYRLSKGLTTDRIGLSGTSCRIYLNEHLTLRNKDLFRKCREAAKLKKFKFVWVRNATVLVKESEDSSTFAVRTEDEISSKIKSNFHPSDPNIVN</sequence>
<accession>A0ACC2QIP3</accession>
<organism evidence="1 2">
    <name type="scientific">Mythimna loreyi</name>
    <dbReference type="NCBI Taxonomy" id="667449"/>
    <lineage>
        <taxon>Eukaryota</taxon>
        <taxon>Metazoa</taxon>
        <taxon>Ecdysozoa</taxon>
        <taxon>Arthropoda</taxon>
        <taxon>Hexapoda</taxon>
        <taxon>Insecta</taxon>
        <taxon>Pterygota</taxon>
        <taxon>Neoptera</taxon>
        <taxon>Endopterygota</taxon>
        <taxon>Lepidoptera</taxon>
        <taxon>Glossata</taxon>
        <taxon>Ditrysia</taxon>
        <taxon>Noctuoidea</taxon>
        <taxon>Noctuidae</taxon>
        <taxon>Noctuinae</taxon>
        <taxon>Hadenini</taxon>
        <taxon>Mythimna</taxon>
    </lineage>
</organism>
<protein>
    <submittedName>
        <fullName evidence="1">Uncharacterized protein</fullName>
    </submittedName>
</protein>
<gene>
    <name evidence="1" type="ORF">PYW08_013583</name>
</gene>